<proteinExistence type="predicted"/>
<protein>
    <submittedName>
        <fullName evidence="3">DUF4974 domain-containing protein</fullName>
    </submittedName>
</protein>
<dbReference type="Pfam" id="PF04773">
    <property type="entry name" value="FecR"/>
    <property type="match status" value="1"/>
</dbReference>
<dbReference type="InterPro" id="IPR012373">
    <property type="entry name" value="Ferrdict_sens_TM"/>
</dbReference>
<dbReference type="InterPro" id="IPR032508">
    <property type="entry name" value="FecR_C"/>
</dbReference>
<name>A0A3S1AZI1_9BACT</name>
<keyword evidence="4" id="KW-1185">Reference proteome</keyword>
<accession>A0A3S1AZI1</accession>
<evidence type="ECO:0000313" key="4">
    <source>
        <dbReference type="Proteomes" id="UP000281028"/>
    </source>
</evidence>
<gene>
    <name evidence="3" type="ORF">ECE50_000675</name>
</gene>
<dbReference type="AlphaFoldDB" id="A0A3S1AZI1"/>
<comment type="caution">
    <text evidence="3">The sequence shown here is derived from an EMBL/GenBank/DDBJ whole genome shotgun (WGS) entry which is preliminary data.</text>
</comment>
<organism evidence="3 4">
    <name type="scientific">Chitinophaga solisilvae</name>
    <dbReference type="NCBI Taxonomy" id="1233460"/>
    <lineage>
        <taxon>Bacteria</taxon>
        <taxon>Pseudomonadati</taxon>
        <taxon>Bacteroidota</taxon>
        <taxon>Chitinophagia</taxon>
        <taxon>Chitinophagales</taxon>
        <taxon>Chitinophagaceae</taxon>
        <taxon>Chitinophaga</taxon>
    </lineage>
</organism>
<evidence type="ECO:0000259" key="1">
    <source>
        <dbReference type="Pfam" id="PF04773"/>
    </source>
</evidence>
<dbReference type="GO" id="GO:0016989">
    <property type="term" value="F:sigma factor antagonist activity"/>
    <property type="evidence" value="ECO:0007669"/>
    <property type="project" value="TreeGrafter"/>
</dbReference>
<evidence type="ECO:0000313" key="3">
    <source>
        <dbReference type="EMBL" id="NSL85324.1"/>
    </source>
</evidence>
<dbReference type="PANTHER" id="PTHR30273">
    <property type="entry name" value="PERIPLASMIC SIGNAL SENSOR AND SIGMA FACTOR ACTIVATOR FECR-RELATED"/>
    <property type="match status" value="1"/>
</dbReference>
<dbReference type="Pfam" id="PF16344">
    <property type="entry name" value="FecR_C"/>
    <property type="match status" value="1"/>
</dbReference>
<feature type="domain" description="FecR protein" evidence="1">
    <location>
        <begin position="190"/>
        <end position="283"/>
    </location>
</feature>
<sequence length="400" mass="44529">MEKVIRDHLDIAGLIVRQLTGEITPVEMWKLQDWRSAGPDNEKLYQQLLGLHYLENRLQDLECGTRQEALQQVMARIRREPEYRPAVRYPWRWLSYAAVVISLIAVASWMLARRGKTVPSPAPMVRSYGTPLPMANTVRLISGDNEPVALSKTGNQEISLDKDTRAGNHHGTLLYPVTGGSGSSAPMQQLITPKGMDYKVVLPDGSKVWMGADSRLSFPMAFTTAERQVTLSGEAFFDIKPDAQHPFVVTTARSVTTVLGTSFNIKSYNGERYEITTLADGAVKVSNGGRPQLLRPGQQALVAANAGIQLQTADMEEALAWKNGVFIFQHASLEEILQQLSRWYNVNIAYDSRVNTNMHFTGRMARGTQISAVLNFLETTGKVRFSMTGQQLEVLPAHRD</sequence>
<feature type="domain" description="Protein FecR C-terminal" evidence="2">
    <location>
        <begin position="326"/>
        <end position="392"/>
    </location>
</feature>
<evidence type="ECO:0000259" key="2">
    <source>
        <dbReference type="Pfam" id="PF16344"/>
    </source>
</evidence>
<dbReference type="PANTHER" id="PTHR30273:SF2">
    <property type="entry name" value="PROTEIN FECR"/>
    <property type="match status" value="1"/>
</dbReference>
<dbReference type="Proteomes" id="UP000281028">
    <property type="component" value="Unassembled WGS sequence"/>
</dbReference>
<dbReference type="EMBL" id="RIAR02000001">
    <property type="protein sequence ID" value="NSL85324.1"/>
    <property type="molecule type" value="Genomic_DNA"/>
</dbReference>
<dbReference type="Gene3D" id="2.60.120.1440">
    <property type="match status" value="1"/>
</dbReference>
<dbReference type="Gene3D" id="3.55.50.30">
    <property type="match status" value="1"/>
</dbReference>
<reference evidence="3" key="1">
    <citation type="submission" date="2020-05" db="EMBL/GenBank/DDBJ databases">
        <title>Chitinophaga laudate sp. nov., isolated from a tropical peat swamp.</title>
        <authorList>
            <person name="Goh C.B.S."/>
            <person name="Lee M.S."/>
            <person name="Parimannan S."/>
            <person name="Pasbakhsh P."/>
            <person name="Yule C.M."/>
            <person name="Rajandas H."/>
            <person name="Loke S."/>
            <person name="Croft L."/>
            <person name="Tan J.B.L."/>
        </authorList>
    </citation>
    <scope>NUCLEOTIDE SEQUENCE</scope>
    <source>
        <strain evidence="3">Mgbs1</strain>
    </source>
</reference>
<dbReference type="InterPro" id="IPR006860">
    <property type="entry name" value="FecR"/>
</dbReference>
<dbReference type="OrthoDB" id="1099963at2"/>